<dbReference type="InterPro" id="IPR050559">
    <property type="entry name" value="P-Pant_transferase_sf"/>
</dbReference>
<dbReference type="InterPro" id="IPR037143">
    <property type="entry name" value="4-PPantetheinyl_Trfase_dom_sf"/>
</dbReference>
<feature type="domain" description="4'-phosphopantetheinyl transferase N-terminal" evidence="4">
    <location>
        <begin position="25"/>
        <end position="114"/>
    </location>
</feature>
<dbReference type="GO" id="GO:0019878">
    <property type="term" value="P:lysine biosynthetic process via aminoadipic acid"/>
    <property type="evidence" value="ECO:0007669"/>
    <property type="project" value="TreeGrafter"/>
</dbReference>
<sequence length="297" mass="32446">MVKVSESCSFRWVVDVEDEAATGLFEQRLALLPAQEQAIVQSFLQPIDQQRALLSRILQRCCVCAALGVAWEDVALSLTKGRKPFTTNAKPAHAPNFNFNVSHEGRYVALASDPLYLVGVDVSAPRRYRPGGGGAGSGSAARPLGPYLQTFRGQLATSEWALLQRLAPDEELQEAAFQRLWSLKEAFIKARGDGLGFQPLSRAAFRFPRDDPWVTSAHLTLDGVAQSRWCFSLEPLPHGHCVSVAMGPPAEAVDEFGVFRGTLHDRQAAPDPNTPPKAFERVALSDLLPKARCPTVT</sequence>
<dbReference type="InterPro" id="IPR008278">
    <property type="entry name" value="4-PPantetheinyl_Trfase_dom"/>
</dbReference>
<evidence type="ECO:0000256" key="2">
    <source>
        <dbReference type="ARBA" id="ARBA00022679"/>
    </source>
</evidence>
<keyword evidence="6" id="KW-1185">Reference proteome</keyword>
<dbReference type="GO" id="GO:0005829">
    <property type="term" value="C:cytosol"/>
    <property type="evidence" value="ECO:0007669"/>
    <property type="project" value="TreeGrafter"/>
</dbReference>
<name>A0A9W6BED4_9CHLO</name>
<dbReference type="Proteomes" id="UP001165080">
    <property type="component" value="Unassembled WGS sequence"/>
</dbReference>
<dbReference type="AlphaFoldDB" id="A0A9W6BED4"/>
<comment type="caution">
    <text evidence="5">The sequence shown here is derived from an EMBL/GenBank/DDBJ whole genome shotgun (WGS) entry which is preliminary data.</text>
</comment>
<dbReference type="EMBL" id="BRXU01000003">
    <property type="protein sequence ID" value="GLC50508.1"/>
    <property type="molecule type" value="Genomic_DNA"/>
</dbReference>
<gene>
    <name evidence="5" type="primary">PLEST000025</name>
    <name evidence="5" type="ORF">PLESTB_000387300</name>
</gene>
<keyword evidence="2" id="KW-0808">Transferase</keyword>
<dbReference type="SUPFAM" id="SSF56214">
    <property type="entry name" value="4'-phosphopantetheinyl transferase"/>
    <property type="match status" value="2"/>
</dbReference>
<evidence type="ECO:0000259" key="3">
    <source>
        <dbReference type="Pfam" id="PF01648"/>
    </source>
</evidence>
<evidence type="ECO:0000313" key="5">
    <source>
        <dbReference type="EMBL" id="GLC50508.1"/>
    </source>
</evidence>
<evidence type="ECO:0000259" key="4">
    <source>
        <dbReference type="Pfam" id="PF22624"/>
    </source>
</evidence>
<feature type="domain" description="4'-phosphopantetheinyl transferase" evidence="3">
    <location>
        <begin position="151"/>
        <end position="244"/>
    </location>
</feature>
<dbReference type="Gene3D" id="3.90.470.20">
    <property type="entry name" value="4'-phosphopantetheinyl transferase domain"/>
    <property type="match status" value="2"/>
</dbReference>
<proteinExistence type="predicted"/>
<accession>A0A9W6BED4</accession>
<dbReference type="PANTHER" id="PTHR12215:SF10">
    <property type="entry name" value="L-AMINOADIPATE-SEMIALDEHYDE DEHYDROGENASE-PHOSPHOPANTETHEINYL TRANSFERASE"/>
    <property type="match status" value="1"/>
</dbReference>
<organism evidence="5 6">
    <name type="scientific">Pleodorina starrii</name>
    <dbReference type="NCBI Taxonomy" id="330485"/>
    <lineage>
        <taxon>Eukaryota</taxon>
        <taxon>Viridiplantae</taxon>
        <taxon>Chlorophyta</taxon>
        <taxon>core chlorophytes</taxon>
        <taxon>Chlorophyceae</taxon>
        <taxon>CS clade</taxon>
        <taxon>Chlamydomonadales</taxon>
        <taxon>Volvocaceae</taxon>
        <taxon>Pleodorina</taxon>
    </lineage>
</organism>
<dbReference type="InterPro" id="IPR055066">
    <property type="entry name" value="AASDHPPT_N"/>
</dbReference>
<dbReference type="PANTHER" id="PTHR12215">
    <property type="entry name" value="PHOSPHOPANTETHEINE TRANSFERASE"/>
    <property type="match status" value="1"/>
</dbReference>
<dbReference type="OrthoDB" id="26719at2759"/>
<dbReference type="Pfam" id="PF01648">
    <property type="entry name" value="ACPS"/>
    <property type="match status" value="1"/>
</dbReference>
<dbReference type="GO" id="GO:0000287">
    <property type="term" value="F:magnesium ion binding"/>
    <property type="evidence" value="ECO:0007669"/>
    <property type="project" value="InterPro"/>
</dbReference>
<protein>
    <recommendedName>
        <fullName evidence="1">holo-[acyl-carrier-protein] synthase</fullName>
        <ecNumber evidence="1">2.7.8.7</ecNumber>
    </recommendedName>
</protein>
<dbReference type="EC" id="2.7.8.7" evidence="1"/>
<evidence type="ECO:0000256" key="1">
    <source>
        <dbReference type="ARBA" id="ARBA00013172"/>
    </source>
</evidence>
<dbReference type="Pfam" id="PF22624">
    <property type="entry name" value="AASDHPPT_N"/>
    <property type="match status" value="1"/>
</dbReference>
<reference evidence="5 6" key="1">
    <citation type="journal article" date="2023" name="Commun. Biol.">
        <title>Reorganization of the ancestral sex-determining regions during the evolution of trioecy in Pleodorina starrii.</title>
        <authorList>
            <person name="Takahashi K."/>
            <person name="Suzuki S."/>
            <person name="Kawai-Toyooka H."/>
            <person name="Yamamoto K."/>
            <person name="Hamaji T."/>
            <person name="Ootsuki R."/>
            <person name="Yamaguchi H."/>
            <person name="Kawachi M."/>
            <person name="Higashiyama T."/>
            <person name="Nozaki H."/>
        </authorList>
    </citation>
    <scope>NUCLEOTIDE SEQUENCE [LARGE SCALE GENOMIC DNA]</scope>
    <source>
        <strain evidence="5 6">NIES-4479</strain>
    </source>
</reference>
<evidence type="ECO:0000313" key="6">
    <source>
        <dbReference type="Proteomes" id="UP001165080"/>
    </source>
</evidence>
<dbReference type="GO" id="GO:0008897">
    <property type="term" value="F:holo-[acyl-carrier-protein] synthase activity"/>
    <property type="evidence" value="ECO:0007669"/>
    <property type="project" value="UniProtKB-EC"/>
</dbReference>